<protein>
    <submittedName>
        <fullName evidence="2">Uncharacterized protein</fullName>
    </submittedName>
</protein>
<dbReference type="EMBL" id="JAEHOE010000046">
    <property type="protein sequence ID" value="KAG2492192.1"/>
    <property type="molecule type" value="Genomic_DNA"/>
</dbReference>
<feature type="region of interest" description="Disordered" evidence="1">
    <location>
        <begin position="189"/>
        <end position="251"/>
    </location>
</feature>
<feature type="compositionally biased region" description="Gly residues" evidence="1">
    <location>
        <begin position="190"/>
        <end position="241"/>
    </location>
</feature>
<evidence type="ECO:0000313" key="3">
    <source>
        <dbReference type="Proteomes" id="UP000612055"/>
    </source>
</evidence>
<evidence type="ECO:0000313" key="2">
    <source>
        <dbReference type="EMBL" id="KAG2492192.1"/>
    </source>
</evidence>
<feature type="compositionally biased region" description="Low complexity" evidence="1">
    <location>
        <begin position="9"/>
        <end position="25"/>
    </location>
</feature>
<feature type="compositionally biased region" description="Low complexity" evidence="1">
    <location>
        <begin position="242"/>
        <end position="251"/>
    </location>
</feature>
<feature type="compositionally biased region" description="Gly residues" evidence="1">
    <location>
        <begin position="114"/>
        <end position="126"/>
    </location>
</feature>
<name>A0A836BXP9_9CHLO</name>
<gene>
    <name evidence="2" type="ORF">HYH03_009439</name>
</gene>
<feature type="region of interest" description="Disordered" evidence="1">
    <location>
        <begin position="1"/>
        <end position="25"/>
    </location>
</feature>
<proteinExistence type="predicted"/>
<sequence>MPPKGKARGAGPSASSSGVASSSPSLLPGELRAAFADLPRLAKTLINTPGNGGSIRSLFALLRLVTLLNHEVPANSPPHAAAMAELLSTHPDSAKALLRLHAAALRPSDDREVPGGGGSGGGSGGGGREEPWRIGARSVAERMAYMWPLPPSRHALTVLRFVRAMLWAQPFHAVSRQLAAAAAVLEGRAGSSGGSGGVSGSGGSGGVSGSGGGGGASGSGGGGGASGSGGGGGANGSGGARGSAAAAADGGSTKQGREALDKFAACLSASAGMLMNDHAFQGVLYDKGTAGAGKPPPPELAAAVAAERAAGVEDLARGLAESSVLEHAARVLLLLQARGPQALASGTALPPPGPGASLELARRVGQAAVGTVEAERSRSADLLSPPPVAVALDVESADTALLLAAAALHCSRGLLPDCDATAWQAERREKWWGLAVGAVEHGLGCLKGVALRRLLDLMVEPLLKECEDRTGVDPVWPELAAALNGGLLRVPVTLFIGAMHHPSLYGHFPPELFAACDRAARRDDGLGFAMYVTPLLAYGSTEEATLLLDAMGMLGGLFEGGKAKLRTAWLQDRKYLRAAAAVRESDRRPMRRAAASLLTYGSGVLQGFGHQPAGAPPAEAPAGPASAASAAAGSPSAAGAAANVIDSSADVDVSPGEQLRELLSYASQLWGLPLPPSPLASAR</sequence>
<comment type="caution">
    <text evidence="2">The sequence shown here is derived from an EMBL/GenBank/DDBJ whole genome shotgun (WGS) entry which is preliminary data.</text>
</comment>
<organism evidence="2 3">
    <name type="scientific">Edaphochlamys debaryana</name>
    <dbReference type="NCBI Taxonomy" id="47281"/>
    <lineage>
        <taxon>Eukaryota</taxon>
        <taxon>Viridiplantae</taxon>
        <taxon>Chlorophyta</taxon>
        <taxon>core chlorophytes</taxon>
        <taxon>Chlorophyceae</taxon>
        <taxon>CS clade</taxon>
        <taxon>Chlamydomonadales</taxon>
        <taxon>Chlamydomonadales incertae sedis</taxon>
        <taxon>Edaphochlamys</taxon>
    </lineage>
</organism>
<evidence type="ECO:0000256" key="1">
    <source>
        <dbReference type="SAM" id="MobiDB-lite"/>
    </source>
</evidence>
<dbReference type="Proteomes" id="UP000612055">
    <property type="component" value="Unassembled WGS sequence"/>
</dbReference>
<accession>A0A836BXP9</accession>
<feature type="region of interest" description="Disordered" evidence="1">
    <location>
        <begin position="105"/>
        <end position="131"/>
    </location>
</feature>
<dbReference type="AlphaFoldDB" id="A0A836BXP9"/>
<reference evidence="2" key="1">
    <citation type="journal article" date="2020" name="bioRxiv">
        <title>Comparative genomics of Chlamydomonas.</title>
        <authorList>
            <person name="Craig R.J."/>
            <person name="Hasan A.R."/>
            <person name="Ness R.W."/>
            <person name="Keightley P.D."/>
        </authorList>
    </citation>
    <scope>NUCLEOTIDE SEQUENCE</scope>
    <source>
        <strain evidence="2">CCAP 11/70</strain>
    </source>
</reference>
<feature type="compositionally biased region" description="Low complexity" evidence="1">
    <location>
        <begin position="620"/>
        <end position="632"/>
    </location>
</feature>
<feature type="region of interest" description="Disordered" evidence="1">
    <location>
        <begin position="609"/>
        <end position="632"/>
    </location>
</feature>
<keyword evidence="3" id="KW-1185">Reference proteome</keyword>